<accession>A0A8R1YXL2</accession>
<proteinExistence type="predicted"/>
<gene>
    <name evidence="1" type="primary">WBGene00278809</name>
</gene>
<dbReference type="EnsemblMetazoa" id="PPA40440.1">
    <property type="protein sequence ID" value="PPA40440.1"/>
    <property type="gene ID" value="WBGene00278809"/>
</dbReference>
<accession>A0A2A6C2V4</accession>
<evidence type="ECO:0000313" key="2">
    <source>
        <dbReference type="Proteomes" id="UP000005239"/>
    </source>
</evidence>
<dbReference type="AlphaFoldDB" id="A0A2A6C2V4"/>
<evidence type="ECO:0000313" key="1">
    <source>
        <dbReference type="EnsemblMetazoa" id="PPA40440.1"/>
    </source>
</evidence>
<sequence>MTSNRRDIHFPLVLFLFILILPSFALLPLFSTGSFPPSPPPIDYIRSSTRKDSSHRSARVTRCTRTSTPRGIVLTAYYISFRMECIDRPYRYQFTWIRSCDSLYSHVDTTR</sequence>
<keyword evidence="2" id="KW-1185">Reference proteome</keyword>
<reference evidence="2" key="1">
    <citation type="journal article" date="2008" name="Nat. Genet.">
        <title>The Pristionchus pacificus genome provides a unique perspective on nematode lifestyle and parasitism.</title>
        <authorList>
            <person name="Dieterich C."/>
            <person name="Clifton S.W."/>
            <person name="Schuster L.N."/>
            <person name="Chinwalla A."/>
            <person name="Delehaunty K."/>
            <person name="Dinkelacker I."/>
            <person name="Fulton L."/>
            <person name="Fulton R."/>
            <person name="Godfrey J."/>
            <person name="Minx P."/>
            <person name="Mitreva M."/>
            <person name="Roeseler W."/>
            <person name="Tian H."/>
            <person name="Witte H."/>
            <person name="Yang S.P."/>
            <person name="Wilson R.K."/>
            <person name="Sommer R.J."/>
        </authorList>
    </citation>
    <scope>NUCLEOTIDE SEQUENCE [LARGE SCALE GENOMIC DNA]</scope>
    <source>
        <strain evidence="2">PS312</strain>
    </source>
</reference>
<name>A0A2A6C2V4_PRIPA</name>
<dbReference type="Proteomes" id="UP000005239">
    <property type="component" value="Unassembled WGS sequence"/>
</dbReference>
<organism evidence="1 2">
    <name type="scientific">Pristionchus pacificus</name>
    <name type="common">Parasitic nematode worm</name>
    <dbReference type="NCBI Taxonomy" id="54126"/>
    <lineage>
        <taxon>Eukaryota</taxon>
        <taxon>Metazoa</taxon>
        <taxon>Ecdysozoa</taxon>
        <taxon>Nematoda</taxon>
        <taxon>Chromadorea</taxon>
        <taxon>Rhabditida</taxon>
        <taxon>Rhabditina</taxon>
        <taxon>Diplogasteromorpha</taxon>
        <taxon>Diplogasteroidea</taxon>
        <taxon>Neodiplogasteridae</taxon>
        <taxon>Pristionchus</taxon>
    </lineage>
</organism>
<reference evidence="1" key="2">
    <citation type="submission" date="2022-06" db="UniProtKB">
        <authorList>
            <consortium name="EnsemblMetazoa"/>
        </authorList>
    </citation>
    <scope>IDENTIFICATION</scope>
    <source>
        <strain evidence="1">PS312</strain>
    </source>
</reference>
<protein>
    <submittedName>
        <fullName evidence="1">Uncharacterized protein</fullName>
    </submittedName>
</protein>